<dbReference type="HOGENOM" id="CLU_643214_0_0_1"/>
<sequence length="466" mass="54570">MKQTLKQAVKSLTFKPKANLIGASIINESIRKLGKNHEDFLMSQKIDQLPTKQDAQEFKKNYGLDIVNEDDLQLAAKGEKDIDYTFSNQQYIESFQAYKHGRVNVFDYKDTHMTLVGTNFHNLPIKNIYKLLTNTQPDLILLQIRPDQLLDNFKICTNNPETGYFSSTLYAQQVIRTGFEVMPRANLRVQIKKNLKENNILLASVKERDQDYYQNVYKKTILESKNKDYYHLERLSDEAIAVACFYAERNNIPVVLVDQPEQIFRQNIANTHTLMQLQNVFTRAARYLGQNPDTNPQTPLAMSYQIFPELFLSSSDKYMSTLIEYLIATQKYKRMTAFLGQTQSESIHQYLFQRDISHLADELYVNPPKGSIIRDITPEEIIEKHALLDVMYHGNDVLENLDQKQFKTSYLMIDRYADVEKIDQQKTIKMKYLHFELLKKYAKFAKQEYQEGKEILKKEFILRMGH</sequence>
<gene>
    <name evidence="1" type="ORF">TTHERM_00348600</name>
</gene>
<reference evidence="2" key="1">
    <citation type="journal article" date="2006" name="PLoS Biol.">
        <title>Macronuclear genome sequence of the ciliate Tetrahymena thermophila, a model eukaryote.</title>
        <authorList>
            <person name="Eisen J.A."/>
            <person name="Coyne R.S."/>
            <person name="Wu M."/>
            <person name="Wu D."/>
            <person name="Thiagarajan M."/>
            <person name="Wortman J.R."/>
            <person name="Badger J.H."/>
            <person name="Ren Q."/>
            <person name="Amedeo P."/>
            <person name="Jones K.M."/>
            <person name="Tallon L.J."/>
            <person name="Delcher A.L."/>
            <person name="Salzberg S.L."/>
            <person name="Silva J.C."/>
            <person name="Haas B.J."/>
            <person name="Majoros W.H."/>
            <person name="Farzad M."/>
            <person name="Carlton J.M."/>
            <person name="Smith R.K. Jr."/>
            <person name="Garg J."/>
            <person name="Pearlman R.E."/>
            <person name="Karrer K.M."/>
            <person name="Sun L."/>
            <person name="Manning G."/>
            <person name="Elde N.C."/>
            <person name="Turkewitz A.P."/>
            <person name="Asai D.J."/>
            <person name="Wilkes D.E."/>
            <person name="Wang Y."/>
            <person name="Cai H."/>
            <person name="Collins K."/>
            <person name="Stewart B.A."/>
            <person name="Lee S.R."/>
            <person name="Wilamowska K."/>
            <person name="Weinberg Z."/>
            <person name="Ruzzo W.L."/>
            <person name="Wloga D."/>
            <person name="Gaertig J."/>
            <person name="Frankel J."/>
            <person name="Tsao C.-C."/>
            <person name="Gorovsky M.A."/>
            <person name="Keeling P.J."/>
            <person name="Waller R.F."/>
            <person name="Patron N.J."/>
            <person name="Cherry J.M."/>
            <person name="Stover N.A."/>
            <person name="Krieger C.J."/>
            <person name="del Toro C."/>
            <person name="Ryder H.F."/>
            <person name="Williamson S.C."/>
            <person name="Barbeau R.A."/>
            <person name="Hamilton E.P."/>
            <person name="Orias E."/>
        </authorList>
    </citation>
    <scope>NUCLEOTIDE SEQUENCE [LARGE SCALE GENOMIC DNA]</scope>
    <source>
        <strain evidence="2">SB210</strain>
    </source>
</reference>
<dbReference type="RefSeq" id="XP_001023015.1">
    <property type="nucleotide sequence ID" value="XM_001023015.1"/>
</dbReference>
<dbReference type="GeneID" id="7836858"/>
<evidence type="ECO:0000313" key="2">
    <source>
        <dbReference type="Proteomes" id="UP000009168"/>
    </source>
</evidence>
<dbReference type="KEGG" id="tet:TTHERM_00348600"/>
<evidence type="ECO:0000313" key="1">
    <source>
        <dbReference type="EMBL" id="EAS02770.1"/>
    </source>
</evidence>
<organism evidence="1 2">
    <name type="scientific">Tetrahymena thermophila (strain SB210)</name>
    <dbReference type="NCBI Taxonomy" id="312017"/>
    <lineage>
        <taxon>Eukaryota</taxon>
        <taxon>Sar</taxon>
        <taxon>Alveolata</taxon>
        <taxon>Ciliophora</taxon>
        <taxon>Intramacronucleata</taxon>
        <taxon>Oligohymenophorea</taxon>
        <taxon>Hymenostomatida</taxon>
        <taxon>Tetrahymenina</taxon>
        <taxon>Tetrahymenidae</taxon>
        <taxon>Tetrahymena</taxon>
    </lineage>
</organism>
<dbReference type="OrthoDB" id="290868at2759"/>
<dbReference type="EMBL" id="GG662523">
    <property type="protein sequence ID" value="EAS02770.1"/>
    <property type="molecule type" value="Genomic_DNA"/>
</dbReference>
<accession>I7LWS6</accession>
<name>I7LWS6_TETTS</name>
<dbReference type="AlphaFoldDB" id="I7LWS6"/>
<dbReference type="InParanoid" id="I7LWS6"/>
<dbReference type="Proteomes" id="UP000009168">
    <property type="component" value="Unassembled WGS sequence"/>
</dbReference>
<proteinExistence type="predicted"/>
<dbReference type="eggNOG" id="ENOG502SMZS">
    <property type="taxonomic scope" value="Eukaryota"/>
</dbReference>
<protein>
    <submittedName>
        <fullName evidence="1">Uncharacterized protein</fullName>
    </submittedName>
</protein>
<keyword evidence="2" id="KW-1185">Reference proteome</keyword>
<dbReference type="OMA" id="QYKEFAY"/>